<feature type="compositionally biased region" description="Polar residues" evidence="1">
    <location>
        <begin position="196"/>
        <end position="209"/>
    </location>
</feature>
<dbReference type="Proteomes" id="UP001221757">
    <property type="component" value="Unassembled WGS sequence"/>
</dbReference>
<protein>
    <submittedName>
        <fullName evidence="2">Uncharacterized protein</fullName>
    </submittedName>
</protein>
<feature type="region of interest" description="Disordered" evidence="1">
    <location>
        <begin position="89"/>
        <end position="139"/>
    </location>
</feature>
<evidence type="ECO:0000256" key="1">
    <source>
        <dbReference type="SAM" id="MobiDB-lite"/>
    </source>
</evidence>
<dbReference type="EMBL" id="JARKIE010000010">
    <property type="protein sequence ID" value="KAJ7704321.1"/>
    <property type="molecule type" value="Genomic_DNA"/>
</dbReference>
<reference evidence="2" key="1">
    <citation type="submission" date="2023-03" db="EMBL/GenBank/DDBJ databases">
        <title>Massive genome expansion in bonnet fungi (Mycena s.s.) driven by repeated elements and novel gene families across ecological guilds.</title>
        <authorList>
            <consortium name="Lawrence Berkeley National Laboratory"/>
            <person name="Harder C.B."/>
            <person name="Miyauchi S."/>
            <person name="Viragh M."/>
            <person name="Kuo A."/>
            <person name="Thoen E."/>
            <person name="Andreopoulos B."/>
            <person name="Lu D."/>
            <person name="Skrede I."/>
            <person name="Drula E."/>
            <person name="Henrissat B."/>
            <person name="Morin E."/>
            <person name="Kohler A."/>
            <person name="Barry K."/>
            <person name="LaButti K."/>
            <person name="Morin E."/>
            <person name="Salamov A."/>
            <person name="Lipzen A."/>
            <person name="Mereny Z."/>
            <person name="Hegedus B."/>
            <person name="Baldrian P."/>
            <person name="Stursova M."/>
            <person name="Weitz H."/>
            <person name="Taylor A."/>
            <person name="Grigoriev I.V."/>
            <person name="Nagy L.G."/>
            <person name="Martin F."/>
            <person name="Kauserud H."/>
        </authorList>
    </citation>
    <scope>NUCLEOTIDE SEQUENCE</scope>
    <source>
        <strain evidence="2">CBHHK067</strain>
    </source>
</reference>
<keyword evidence="3" id="KW-1185">Reference proteome</keyword>
<evidence type="ECO:0000313" key="3">
    <source>
        <dbReference type="Proteomes" id="UP001221757"/>
    </source>
</evidence>
<feature type="compositionally biased region" description="Basic and acidic residues" evidence="1">
    <location>
        <begin position="107"/>
        <end position="116"/>
    </location>
</feature>
<accession>A0AAD7GSI7</accession>
<name>A0AAD7GSI7_MYCRO</name>
<dbReference type="AlphaFoldDB" id="A0AAD7GSI7"/>
<feature type="region of interest" description="Disordered" evidence="1">
    <location>
        <begin position="1"/>
        <end position="23"/>
    </location>
</feature>
<gene>
    <name evidence="2" type="ORF">B0H17DRAFT_8238</name>
</gene>
<evidence type="ECO:0000313" key="2">
    <source>
        <dbReference type="EMBL" id="KAJ7704321.1"/>
    </source>
</evidence>
<comment type="caution">
    <text evidence="2">The sequence shown here is derived from an EMBL/GenBank/DDBJ whole genome shotgun (WGS) entry which is preliminary data.</text>
</comment>
<feature type="compositionally biased region" description="Low complexity" evidence="1">
    <location>
        <begin position="1"/>
        <end position="10"/>
    </location>
</feature>
<proteinExistence type="predicted"/>
<sequence>MWVRGTRTSVSPPPMPRRPRISPPTLLFAAAPRALLNRGDHLKTSRRAPAACRMDVPRRDEWTWVWFARRLIAPASLACTYPARWRRRRQVPHSVPSPPPTPLQRGPRREDRDARQTGDAWPSRPPRYVVDPTQTDAGPRVDALRRGMRWLSSSRIGCRGVIVVSSSSSARPAVFDSALSAAPRRQGTRRPPVASDSRSPFTTRRQGTMPTRHPTLLL</sequence>
<organism evidence="2 3">
    <name type="scientific">Mycena rosella</name>
    <name type="common">Pink bonnet</name>
    <name type="synonym">Agaricus rosellus</name>
    <dbReference type="NCBI Taxonomy" id="1033263"/>
    <lineage>
        <taxon>Eukaryota</taxon>
        <taxon>Fungi</taxon>
        <taxon>Dikarya</taxon>
        <taxon>Basidiomycota</taxon>
        <taxon>Agaricomycotina</taxon>
        <taxon>Agaricomycetes</taxon>
        <taxon>Agaricomycetidae</taxon>
        <taxon>Agaricales</taxon>
        <taxon>Marasmiineae</taxon>
        <taxon>Mycenaceae</taxon>
        <taxon>Mycena</taxon>
    </lineage>
</organism>
<feature type="region of interest" description="Disordered" evidence="1">
    <location>
        <begin position="178"/>
        <end position="218"/>
    </location>
</feature>